<dbReference type="AlphaFoldDB" id="W5T217"/>
<dbReference type="Gene3D" id="1.20.120.240">
    <property type="entry name" value="Lipoprotein, type 6"/>
    <property type="match status" value="1"/>
</dbReference>
<proteinExistence type="predicted"/>
<geneLocation type="plasmid" evidence="1">
    <name>unnamed</name>
</geneLocation>
<evidence type="ECO:0000313" key="1">
    <source>
        <dbReference type="EMBL" id="AHH13315.1"/>
    </source>
</evidence>
<dbReference type="SUPFAM" id="SSF63515">
    <property type="entry name" value="Outer surface protein C (OspC)"/>
    <property type="match status" value="1"/>
</dbReference>
<organism evidence="1">
    <name type="scientific">Borrelia hermsii YBT</name>
    <dbReference type="NCBI Taxonomy" id="1313295"/>
    <lineage>
        <taxon>Bacteria</taxon>
        <taxon>Pseudomonadati</taxon>
        <taxon>Spirochaetota</taxon>
        <taxon>Spirochaetia</taxon>
        <taxon>Spirochaetales</taxon>
        <taxon>Borreliaceae</taxon>
        <taxon>Borrelia</taxon>
    </lineage>
</organism>
<sequence>MIKLNTAIDELLKAAEGEVEAAITELKAPAKLATSAKS</sequence>
<name>W5T217_BORHE</name>
<keyword evidence="1" id="KW-0614">Plasmid</keyword>
<accession>W5T217</accession>
<dbReference type="InterPro" id="IPR036437">
    <property type="entry name" value="OspC-like_sf"/>
</dbReference>
<dbReference type="GO" id="GO:0009279">
    <property type="term" value="C:cell outer membrane"/>
    <property type="evidence" value="ECO:0007669"/>
    <property type="project" value="InterPro"/>
</dbReference>
<dbReference type="HOGENOM" id="CLU_217492_0_0_12"/>
<protein>
    <submittedName>
        <fullName evidence="1">Variable outer membrane protein</fullName>
    </submittedName>
</protein>
<gene>
    <name evidence="1" type="ORF">BHO_0011700</name>
</gene>
<reference evidence="1" key="1">
    <citation type="submission" date="2013-04" db="EMBL/GenBank/DDBJ databases">
        <title>Comparative Genomics of Relapsing Fever Spirochetes.</title>
        <authorList>
            <person name="Schwan T.G."/>
            <person name="Raffel S.J."/>
            <person name="Porcella S.F."/>
            <person name="Martens C.A."/>
            <person name="Bruno D.P."/>
            <person name="Ricklefs S.M."/>
            <person name="Barbian K.B."/>
        </authorList>
    </citation>
    <scope>NUCLEOTIDE SEQUENCE</scope>
    <source>
        <strain evidence="1">YBT</strain>
        <plasmid evidence="1">unnamed</plasmid>
    </source>
</reference>
<dbReference type="EMBL" id="CP005723">
    <property type="protein sequence ID" value="AHH13315.1"/>
    <property type="molecule type" value="Genomic_DNA"/>
</dbReference>